<dbReference type="EMBL" id="CP042593">
    <property type="protein sequence ID" value="QED47210.1"/>
    <property type="molecule type" value="Genomic_DNA"/>
</dbReference>
<dbReference type="Pfam" id="PF03205">
    <property type="entry name" value="MobB"/>
    <property type="match status" value="1"/>
</dbReference>
<dbReference type="OrthoDB" id="9786803at2"/>
<dbReference type="PANTHER" id="PTHR40072:SF1">
    <property type="entry name" value="MOLYBDOPTERIN-GUANINE DINUCLEOTIDE BIOSYNTHESIS ADAPTER PROTEIN"/>
    <property type="match status" value="1"/>
</dbReference>
<dbReference type="RefSeq" id="WP_057774278.1">
    <property type="nucleotide sequence ID" value="NZ_CP042593.1"/>
</dbReference>
<dbReference type="KEGG" id="bda:FSZ17_08085"/>
<protein>
    <submittedName>
        <fullName evidence="2">Molybdopterin-guanine dinucleotide biosynthesis protein B</fullName>
    </submittedName>
</protein>
<evidence type="ECO:0000313" key="3">
    <source>
        <dbReference type="Proteomes" id="UP000321555"/>
    </source>
</evidence>
<gene>
    <name evidence="2" type="primary">mobB</name>
    <name evidence="2" type="ORF">FSZ17_08085</name>
</gene>
<dbReference type="Proteomes" id="UP000321555">
    <property type="component" value="Chromosome"/>
</dbReference>
<sequence length="176" mass="19763">MVKAPIIFQIVGYQNSGKTTLVKKVIECLSKNGFAVATIKHHGHGGKPDIIDSKDSGQHIASGALYSIVEGSGRLLLQAEKLAWTLQEQIRILESLKPDFIIIEGHKNEEYPKVVIIKEKEDHALLSSLENIKAVISWNNIAEEIQNTFSPISFFNVHDNKGLEWICQYLMKQLNK</sequence>
<dbReference type="InterPro" id="IPR052539">
    <property type="entry name" value="MGD_biosynthesis_adapter"/>
</dbReference>
<dbReference type="PANTHER" id="PTHR40072">
    <property type="entry name" value="MOLYBDOPTERIN-GUANINE DINUCLEOTIDE BIOSYNTHESIS ADAPTER PROTEIN-RELATED"/>
    <property type="match status" value="1"/>
</dbReference>
<dbReference type="AlphaFoldDB" id="A0A5B8Z2D5"/>
<proteinExistence type="predicted"/>
<dbReference type="Gene3D" id="3.40.50.300">
    <property type="entry name" value="P-loop containing nucleotide triphosphate hydrolases"/>
    <property type="match status" value="1"/>
</dbReference>
<dbReference type="CDD" id="cd03116">
    <property type="entry name" value="MobB"/>
    <property type="match status" value="1"/>
</dbReference>
<dbReference type="NCBIfam" id="TIGR00176">
    <property type="entry name" value="mobB"/>
    <property type="match status" value="1"/>
</dbReference>
<dbReference type="SUPFAM" id="SSF52540">
    <property type="entry name" value="P-loop containing nucleoside triphosphate hydrolases"/>
    <property type="match status" value="1"/>
</dbReference>
<feature type="domain" description="Molybdopterin-guanine dinucleotide biosynthesis protein B (MobB)" evidence="1">
    <location>
        <begin position="7"/>
        <end position="138"/>
    </location>
</feature>
<evidence type="ECO:0000259" key="1">
    <source>
        <dbReference type="Pfam" id="PF03205"/>
    </source>
</evidence>
<organism evidence="2 3">
    <name type="scientific">Cytobacillus dafuensis</name>
    <name type="common">Bacillus dafuensis</name>
    <dbReference type="NCBI Taxonomy" id="1742359"/>
    <lineage>
        <taxon>Bacteria</taxon>
        <taxon>Bacillati</taxon>
        <taxon>Bacillota</taxon>
        <taxon>Bacilli</taxon>
        <taxon>Bacillales</taxon>
        <taxon>Bacillaceae</taxon>
        <taxon>Cytobacillus</taxon>
    </lineage>
</organism>
<evidence type="ECO:0000313" key="2">
    <source>
        <dbReference type="EMBL" id="QED47210.1"/>
    </source>
</evidence>
<dbReference type="InterPro" id="IPR027417">
    <property type="entry name" value="P-loop_NTPase"/>
</dbReference>
<reference evidence="3" key="1">
    <citation type="submission" date="2019-08" db="EMBL/GenBank/DDBJ databases">
        <authorList>
            <person name="Zheng X."/>
        </authorList>
    </citation>
    <scope>NUCLEOTIDE SEQUENCE [LARGE SCALE GENOMIC DNA]</scope>
    <source>
        <strain evidence="3">FJAT-25496</strain>
    </source>
</reference>
<accession>A0A5B8Z2D5</accession>
<dbReference type="STRING" id="1742359.GCA_001439625_03854"/>
<dbReference type="GO" id="GO:0005525">
    <property type="term" value="F:GTP binding"/>
    <property type="evidence" value="ECO:0007669"/>
    <property type="project" value="InterPro"/>
</dbReference>
<name>A0A5B8Z2D5_CYTDA</name>
<keyword evidence="3" id="KW-1185">Reference proteome</keyword>
<dbReference type="InterPro" id="IPR004435">
    <property type="entry name" value="MobB_dom"/>
</dbReference>
<dbReference type="GO" id="GO:0006777">
    <property type="term" value="P:Mo-molybdopterin cofactor biosynthetic process"/>
    <property type="evidence" value="ECO:0007669"/>
    <property type="project" value="InterPro"/>
</dbReference>